<gene>
    <name evidence="5" type="ORF">OCK74_17315</name>
</gene>
<dbReference type="Proteomes" id="UP001155483">
    <property type="component" value="Unassembled WGS sequence"/>
</dbReference>
<keyword evidence="6" id="KW-1185">Reference proteome</keyword>
<dbReference type="PANTHER" id="PTHR43280:SF28">
    <property type="entry name" value="HTH-TYPE TRANSCRIPTIONAL ACTIVATOR RHAS"/>
    <property type="match status" value="1"/>
</dbReference>
<dbReference type="AlphaFoldDB" id="A0A9X3BJ94"/>
<evidence type="ECO:0000256" key="1">
    <source>
        <dbReference type="ARBA" id="ARBA00023015"/>
    </source>
</evidence>
<protein>
    <submittedName>
        <fullName evidence="5">AraC family transcriptional regulator</fullName>
    </submittedName>
</protein>
<dbReference type="InterPro" id="IPR018060">
    <property type="entry name" value="HTH_AraC"/>
</dbReference>
<keyword evidence="1" id="KW-0805">Transcription regulation</keyword>
<dbReference type="InterPro" id="IPR009057">
    <property type="entry name" value="Homeodomain-like_sf"/>
</dbReference>
<dbReference type="PROSITE" id="PS01124">
    <property type="entry name" value="HTH_ARAC_FAMILY_2"/>
    <property type="match status" value="1"/>
</dbReference>
<name>A0A9X3BJ94_9BACT</name>
<evidence type="ECO:0000256" key="3">
    <source>
        <dbReference type="ARBA" id="ARBA00023163"/>
    </source>
</evidence>
<evidence type="ECO:0000313" key="5">
    <source>
        <dbReference type="EMBL" id="MCU7550883.1"/>
    </source>
</evidence>
<dbReference type="PRINTS" id="PR00032">
    <property type="entry name" value="HTHARAC"/>
</dbReference>
<reference evidence="5" key="2">
    <citation type="submission" date="2023-04" db="EMBL/GenBank/DDBJ databases">
        <title>Paracnuella aquatica gen. nov., sp. nov., a member of the family Chitinophagaceae isolated from a hot spring.</title>
        <authorList>
            <person name="Wang C."/>
        </authorList>
    </citation>
    <scope>NUCLEOTIDE SEQUENCE</scope>
    <source>
        <strain evidence="5">LB-8</strain>
    </source>
</reference>
<organism evidence="5 6">
    <name type="scientific">Paraflavisolibacter caeni</name>
    <dbReference type="NCBI Taxonomy" id="2982496"/>
    <lineage>
        <taxon>Bacteria</taxon>
        <taxon>Pseudomonadati</taxon>
        <taxon>Bacteroidota</taxon>
        <taxon>Chitinophagia</taxon>
        <taxon>Chitinophagales</taxon>
        <taxon>Chitinophagaceae</taxon>
        <taxon>Paraflavisolibacter</taxon>
    </lineage>
</organism>
<evidence type="ECO:0000313" key="6">
    <source>
        <dbReference type="Proteomes" id="UP001155483"/>
    </source>
</evidence>
<dbReference type="PANTHER" id="PTHR43280">
    <property type="entry name" value="ARAC-FAMILY TRANSCRIPTIONAL REGULATOR"/>
    <property type="match status" value="1"/>
</dbReference>
<feature type="domain" description="HTH araC/xylS-type" evidence="4">
    <location>
        <begin position="19"/>
        <end position="116"/>
    </location>
</feature>
<dbReference type="GO" id="GO:0003700">
    <property type="term" value="F:DNA-binding transcription factor activity"/>
    <property type="evidence" value="ECO:0007669"/>
    <property type="project" value="InterPro"/>
</dbReference>
<dbReference type="SMART" id="SM00342">
    <property type="entry name" value="HTH_ARAC"/>
    <property type="match status" value="1"/>
</dbReference>
<accession>A0A9X3BJ94</accession>
<dbReference type="InterPro" id="IPR020449">
    <property type="entry name" value="Tscrpt_reg_AraC-type_HTH"/>
</dbReference>
<evidence type="ECO:0000256" key="2">
    <source>
        <dbReference type="ARBA" id="ARBA00023125"/>
    </source>
</evidence>
<dbReference type="Pfam" id="PF12833">
    <property type="entry name" value="HTH_18"/>
    <property type="match status" value="1"/>
</dbReference>
<evidence type="ECO:0000259" key="4">
    <source>
        <dbReference type="PROSITE" id="PS01124"/>
    </source>
</evidence>
<comment type="caution">
    <text evidence="5">The sequence shown here is derived from an EMBL/GenBank/DDBJ whole genome shotgun (WGS) entry which is preliminary data.</text>
</comment>
<dbReference type="GO" id="GO:0043565">
    <property type="term" value="F:sequence-specific DNA binding"/>
    <property type="evidence" value="ECO:0007669"/>
    <property type="project" value="InterPro"/>
</dbReference>
<sequence length="149" mass="17700">MRIPMKSDFPKIYIYKRIVQAKLFIDTHFDDCIDLNNIADEAYFSKFHFIRLFKTIYGKTPHQYLTKVRIENAIRLLQKGMSVTDVSFFVGFTSVSSFTDLFKRYTKMSPSAYQRQFMEKQEQIKTDPLQFIPACFAEQKGWTQKSNFQ</sequence>
<dbReference type="SUPFAM" id="SSF46689">
    <property type="entry name" value="Homeodomain-like"/>
    <property type="match status" value="2"/>
</dbReference>
<dbReference type="RefSeq" id="WP_279298322.1">
    <property type="nucleotide sequence ID" value="NZ_JAOTIF010000016.1"/>
</dbReference>
<keyword evidence="2" id="KW-0238">DNA-binding</keyword>
<keyword evidence="3" id="KW-0804">Transcription</keyword>
<reference evidence="5" key="1">
    <citation type="submission" date="2022-09" db="EMBL/GenBank/DDBJ databases">
        <authorList>
            <person name="Yuan C."/>
            <person name="Ke Z."/>
        </authorList>
    </citation>
    <scope>NUCLEOTIDE SEQUENCE</scope>
    <source>
        <strain evidence="5">LB-8</strain>
    </source>
</reference>
<dbReference type="EMBL" id="JAOTIF010000016">
    <property type="protein sequence ID" value="MCU7550883.1"/>
    <property type="molecule type" value="Genomic_DNA"/>
</dbReference>
<proteinExistence type="predicted"/>
<dbReference type="Gene3D" id="1.10.10.60">
    <property type="entry name" value="Homeodomain-like"/>
    <property type="match status" value="2"/>
</dbReference>